<dbReference type="GO" id="GO:0030660">
    <property type="term" value="C:Golgi-associated vesicle membrane"/>
    <property type="evidence" value="ECO:0007669"/>
    <property type="project" value="TreeGrafter"/>
</dbReference>
<feature type="transmembrane region" description="Helical" evidence="12">
    <location>
        <begin position="252"/>
        <end position="272"/>
    </location>
</feature>
<dbReference type="GO" id="GO:0098554">
    <property type="term" value="C:cytoplasmic side of endoplasmic reticulum membrane"/>
    <property type="evidence" value="ECO:0007669"/>
    <property type="project" value="TreeGrafter"/>
</dbReference>
<evidence type="ECO:0000259" key="14">
    <source>
        <dbReference type="Pfam" id="PF02225"/>
    </source>
</evidence>
<comment type="similarity">
    <text evidence="3">Belongs to the peptidase A22B family.</text>
</comment>
<feature type="signal peptide" evidence="13">
    <location>
        <begin position="1"/>
        <end position="26"/>
    </location>
</feature>
<evidence type="ECO:0000256" key="6">
    <source>
        <dbReference type="ARBA" id="ARBA00022729"/>
    </source>
</evidence>
<feature type="transmembrane region" description="Helical" evidence="12">
    <location>
        <begin position="433"/>
        <end position="452"/>
    </location>
</feature>
<feature type="transmembrane region" description="Helical" evidence="12">
    <location>
        <begin position="464"/>
        <end position="487"/>
    </location>
</feature>
<dbReference type="PANTHER" id="PTHR12174:SF90">
    <property type="entry name" value="SIGNAL PEPTIDE PEPTIDASE-LIKE 3"/>
    <property type="match status" value="1"/>
</dbReference>
<dbReference type="GO" id="GO:0098553">
    <property type="term" value="C:lumenal side of endoplasmic reticulum membrane"/>
    <property type="evidence" value="ECO:0007669"/>
    <property type="project" value="TreeGrafter"/>
</dbReference>
<evidence type="ECO:0000256" key="7">
    <source>
        <dbReference type="ARBA" id="ARBA00022753"/>
    </source>
</evidence>
<comment type="subcellular location">
    <subcellularLocation>
        <location evidence="2">Endosome membrane</location>
        <topology evidence="2">Multi-pass membrane protein</topology>
    </subcellularLocation>
</comment>
<feature type="transmembrane region" description="Helical" evidence="12">
    <location>
        <begin position="346"/>
        <end position="366"/>
    </location>
</feature>
<feature type="transmembrane region" description="Helical" evidence="12">
    <location>
        <begin position="278"/>
        <end position="299"/>
    </location>
</feature>
<feature type="chain" id="PRO_5042822478" description="PA domain-containing protein" evidence="13">
    <location>
        <begin position="27"/>
        <end position="538"/>
    </location>
</feature>
<evidence type="ECO:0000313" key="16">
    <source>
        <dbReference type="Proteomes" id="UP001372338"/>
    </source>
</evidence>
<keyword evidence="5 12" id="KW-0812">Transmembrane</keyword>
<keyword evidence="6 13" id="KW-0732">Signal</keyword>
<dbReference type="GO" id="GO:0005765">
    <property type="term" value="C:lysosomal membrane"/>
    <property type="evidence" value="ECO:0007669"/>
    <property type="project" value="TreeGrafter"/>
</dbReference>
<dbReference type="Pfam" id="PF04258">
    <property type="entry name" value="Peptidase_A22B"/>
    <property type="match status" value="1"/>
</dbReference>
<feature type="transmembrane region" description="Helical" evidence="12">
    <location>
        <begin position="373"/>
        <end position="391"/>
    </location>
</feature>
<sequence length="538" mass="59351">MTFSTSASPLRLFLLLLLLLLVVASSLNDDVMRDDVRAPKSDICNNPFQLVKVMNWVDGQQYHIYSGVSARFGSLLPDKADNAVRTPALLSNPLDCCSTPLLSQFSGSVALCVRGGCDFTTKAAFAQSAGASGMLVINDAEDLFEMVCSNSTVANISIPVVMITKSAGEAFNKSLTSGSKVEILLYAPPRPLVDYSVAFLWLMAVGTIVCASLWSELTSTGQNDERYDELCLKESSTAETAKYNFDKEIININARGAIFFVITASAFLLLLYFFMSSWFIWVLIVLFCIGGIEGMHYCIVSLTSRKCQKWVVNLPWSGDVSVYSLVVLLFCVAFAIFWAATRQESYSWVGQDTLGICLMIMVLQLAQLPNIKVATVFLSCAFVYDIFWVFLSPVIFNESVMITVARGDKAGGEAIPMLLRFPRLFDPWGGYDMIGFGDILFPGLLVSFAHRFDKDKKKGVTNGYFLWLVIGYGVGLIFTYMGLYLMNGHGQPALLYLVPCTLGLIIILGYIRGELKSLWNYGADEPSSLSEEEMPCEV</sequence>
<keyword evidence="9 12" id="KW-1133">Transmembrane helix</keyword>
<dbReference type="GO" id="GO:0033619">
    <property type="term" value="P:membrane protein proteolysis"/>
    <property type="evidence" value="ECO:0007669"/>
    <property type="project" value="TreeGrafter"/>
</dbReference>
<dbReference type="InterPro" id="IPR006639">
    <property type="entry name" value="Preselin/SPP"/>
</dbReference>
<dbReference type="InterPro" id="IPR003137">
    <property type="entry name" value="PA_domain"/>
</dbReference>
<keyword evidence="4" id="KW-0645">Protease</keyword>
<evidence type="ECO:0000256" key="12">
    <source>
        <dbReference type="SAM" id="Phobius"/>
    </source>
</evidence>
<protein>
    <recommendedName>
        <fullName evidence="14">PA domain-containing protein</fullName>
    </recommendedName>
</protein>
<evidence type="ECO:0000256" key="10">
    <source>
        <dbReference type="ARBA" id="ARBA00023136"/>
    </source>
</evidence>
<organism evidence="15 16">
    <name type="scientific">Crotalaria pallida</name>
    <name type="common">Smooth rattlebox</name>
    <name type="synonym">Crotalaria striata</name>
    <dbReference type="NCBI Taxonomy" id="3830"/>
    <lineage>
        <taxon>Eukaryota</taxon>
        <taxon>Viridiplantae</taxon>
        <taxon>Streptophyta</taxon>
        <taxon>Embryophyta</taxon>
        <taxon>Tracheophyta</taxon>
        <taxon>Spermatophyta</taxon>
        <taxon>Magnoliopsida</taxon>
        <taxon>eudicotyledons</taxon>
        <taxon>Gunneridae</taxon>
        <taxon>Pentapetalae</taxon>
        <taxon>rosids</taxon>
        <taxon>fabids</taxon>
        <taxon>Fabales</taxon>
        <taxon>Fabaceae</taxon>
        <taxon>Papilionoideae</taxon>
        <taxon>50 kb inversion clade</taxon>
        <taxon>genistoids sensu lato</taxon>
        <taxon>core genistoids</taxon>
        <taxon>Crotalarieae</taxon>
        <taxon>Crotalaria</taxon>
    </lineage>
</organism>
<dbReference type="FunFam" id="3.50.30.30:FF:000007">
    <property type="entry name" value="Signal peptide peptidase-like 3"/>
    <property type="match status" value="1"/>
</dbReference>
<keyword evidence="10 12" id="KW-0472">Membrane</keyword>
<reference evidence="15 16" key="1">
    <citation type="submission" date="2024-01" db="EMBL/GenBank/DDBJ databases">
        <title>The genomes of 5 underutilized Papilionoideae crops provide insights into root nodulation and disease resistanc.</title>
        <authorList>
            <person name="Yuan L."/>
        </authorList>
    </citation>
    <scope>NUCLEOTIDE SEQUENCE [LARGE SCALE GENOMIC DNA]</scope>
    <source>
        <strain evidence="15">ZHUSHIDOU_FW_LH</strain>
        <tissue evidence="15">Leaf</tissue>
    </source>
</reference>
<evidence type="ECO:0000256" key="1">
    <source>
        <dbReference type="ARBA" id="ARBA00003012"/>
    </source>
</evidence>
<feature type="domain" description="PA" evidence="14">
    <location>
        <begin position="104"/>
        <end position="170"/>
    </location>
</feature>
<keyword evidence="7" id="KW-0967">Endosome</keyword>
<dbReference type="Proteomes" id="UP001372338">
    <property type="component" value="Unassembled WGS sequence"/>
</dbReference>
<dbReference type="Gene3D" id="3.50.30.30">
    <property type="match status" value="1"/>
</dbReference>
<dbReference type="SUPFAM" id="SSF52025">
    <property type="entry name" value="PA domain"/>
    <property type="match status" value="1"/>
</dbReference>
<dbReference type="GO" id="GO:0010008">
    <property type="term" value="C:endosome membrane"/>
    <property type="evidence" value="ECO:0007669"/>
    <property type="project" value="UniProtKB-SubCell"/>
</dbReference>
<accession>A0AAN9ID95</accession>
<evidence type="ECO:0000256" key="2">
    <source>
        <dbReference type="ARBA" id="ARBA00004337"/>
    </source>
</evidence>
<dbReference type="EMBL" id="JAYWIO010000003">
    <property type="protein sequence ID" value="KAK7272815.1"/>
    <property type="molecule type" value="Genomic_DNA"/>
</dbReference>
<evidence type="ECO:0000256" key="3">
    <source>
        <dbReference type="ARBA" id="ARBA00006859"/>
    </source>
</evidence>
<dbReference type="Pfam" id="PF02225">
    <property type="entry name" value="PA"/>
    <property type="match status" value="1"/>
</dbReference>
<evidence type="ECO:0000256" key="5">
    <source>
        <dbReference type="ARBA" id="ARBA00022692"/>
    </source>
</evidence>
<evidence type="ECO:0000256" key="13">
    <source>
        <dbReference type="SAM" id="SignalP"/>
    </source>
</evidence>
<keyword evidence="11" id="KW-0325">Glycoprotein</keyword>
<evidence type="ECO:0000313" key="15">
    <source>
        <dbReference type="EMBL" id="KAK7272815.1"/>
    </source>
</evidence>
<dbReference type="InterPro" id="IPR007369">
    <property type="entry name" value="Peptidase_A22B_SPP"/>
</dbReference>
<comment type="function">
    <text evidence="1">Intramembrane-cleaving aspartic protease (I-CLiP) that cleaves type II membrane signal peptides in the hydrophobic plane of the membrane.</text>
</comment>
<proteinExistence type="inferred from homology"/>
<feature type="transmembrane region" description="Helical" evidence="12">
    <location>
        <begin position="320"/>
        <end position="340"/>
    </location>
</feature>
<dbReference type="AlphaFoldDB" id="A0AAN9ID95"/>
<feature type="transmembrane region" description="Helical" evidence="12">
    <location>
        <begin position="493"/>
        <end position="511"/>
    </location>
</feature>
<evidence type="ECO:0000256" key="9">
    <source>
        <dbReference type="ARBA" id="ARBA00022989"/>
    </source>
</evidence>
<evidence type="ECO:0000256" key="4">
    <source>
        <dbReference type="ARBA" id="ARBA00022670"/>
    </source>
</evidence>
<keyword evidence="8" id="KW-0378">Hydrolase</keyword>
<gene>
    <name evidence="15" type="ORF">RIF29_13855</name>
</gene>
<dbReference type="SMART" id="SM00730">
    <property type="entry name" value="PSN"/>
    <property type="match status" value="1"/>
</dbReference>
<keyword evidence="16" id="KW-1185">Reference proteome</keyword>
<evidence type="ECO:0000256" key="8">
    <source>
        <dbReference type="ARBA" id="ARBA00022801"/>
    </source>
</evidence>
<comment type="caution">
    <text evidence="15">The sequence shown here is derived from an EMBL/GenBank/DDBJ whole genome shotgun (WGS) entry which is preliminary data.</text>
</comment>
<dbReference type="PANTHER" id="PTHR12174">
    <property type="entry name" value="SIGNAL PEPTIDE PEPTIDASE"/>
    <property type="match status" value="1"/>
</dbReference>
<dbReference type="GO" id="GO:0042500">
    <property type="term" value="F:aspartic endopeptidase activity, intramembrane cleaving"/>
    <property type="evidence" value="ECO:0007669"/>
    <property type="project" value="InterPro"/>
</dbReference>
<evidence type="ECO:0000256" key="11">
    <source>
        <dbReference type="ARBA" id="ARBA00023180"/>
    </source>
</evidence>
<dbReference type="InterPro" id="IPR046450">
    <property type="entry name" value="PA_dom_sf"/>
</dbReference>
<name>A0AAN9ID95_CROPI</name>